<evidence type="ECO:0000256" key="25">
    <source>
        <dbReference type="ARBA" id="ARBA00056762"/>
    </source>
</evidence>
<keyword evidence="10" id="KW-0547">Nucleotide-binding</keyword>
<dbReference type="PANTHER" id="PTHR47958">
    <property type="entry name" value="ATP-DEPENDENT RNA HELICASE DBP3"/>
    <property type="match status" value="1"/>
</dbReference>
<dbReference type="SUPFAM" id="SSF52540">
    <property type="entry name" value="P-loop containing nucleoside triphosphate hydrolases"/>
    <property type="match status" value="2"/>
</dbReference>
<evidence type="ECO:0000256" key="33">
    <source>
        <dbReference type="PROSITE-ProRule" id="PRU00552"/>
    </source>
</evidence>
<evidence type="ECO:0000259" key="36">
    <source>
        <dbReference type="PROSITE" id="PS50853"/>
    </source>
</evidence>
<keyword evidence="20" id="KW-0325">Glycoprotein</keyword>
<dbReference type="GO" id="GO:0003724">
    <property type="term" value="F:RNA helicase activity"/>
    <property type="evidence" value="ECO:0007669"/>
    <property type="project" value="UniProtKB-EC"/>
</dbReference>
<evidence type="ECO:0000256" key="22">
    <source>
        <dbReference type="ARBA" id="ARBA00023273"/>
    </source>
</evidence>
<comment type="subunit">
    <text evidence="27">Found in a mRNP complex, at least composed of TDRD1, TDRD6, TDRD7 and DDX4. Interacts with RANBP9. Interacts with RANBP10. Interacts with PIWIL2 and MAEL. Interacts with BMAL1 and CLOCK. Interacts with Tex19.1 and, probably, Tex19.2. Interacts with RBM46.</text>
</comment>
<comment type="similarity">
    <text evidence="4">Belongs to the DEAD box helicase family. DDX4/VASA subfamily.</text>
</comment>
<keyword evidence="6" id="KW-1003">Cell membrane</keyword>
<dbReference type="FunFam" id="2.60.40.10:FF:000465">
    <property type="entry name" value="Granulocyte colony-stimulating factor receptor"/>
    <property type="match status" value="1"/>
</dbReference>
<dbReference type="PROSITE" id="PS51192">
    <property type="entry name" value="HELICASE_ATP_BIND_1"/>
    <property type="match status" value="1"/>
</dbReference>
<proteinExistence type="inferred from homology"/>
<comment type="subcellular location">
    <subcellularLocation>
        <location evidence="1">Cell membrane</location>
        <topology evidence="1">Single-pass type I membrane protein</topology>
    </subcellularLocation>
    <subcellularLocation>
        <location evidence="2">Cytoplasm</location>
        <location evidence="2">Perinuclear region</location>
    </subcellularLocation>
    <subcellularLocation>
        <location evidence="23">Presynaptic cell membrane</location>
    </subcellularLocation>
</comment>
<dbReference type="Pfam" id="PF00270">
    <property type="entry name" value="DEAD"/>
    <property type="match status" value="1"/>
</dbReference>
<feature type="compositionally biased region" description="Polar residues" evidence="34">
    <location>
        <begin position="29"/>
        <end position="44"/>
    </location>
</feature>
<sequence>MGDEDWEAEIIKPHMSSYVPVFEKDRYSSGANGDTYNRTPASSSEMDDGSSRRDHFMRSGFASGRSLGNRDPGESNKRENTSTMGGFGVGKSFGNRGFSNNKFEEGDSSGFWRESNNDCEDNQTRNRGFSKRGGFQDGNDSEASVSSRRGGRGSFRGCRGRFGLGSPNSEYEQDEGTHRTGGFFGSRRSALSGAGGYKGLNEEVITGSGKNSWKSEAEGGESGDIQGPKVTYIPPPPPEDEDSIFAHYQTGINFDKYDTILVEVSGHEAPPAILTFEEANLCQTLNSNIAKAGYTKLTPVQKYSIPIILGGRDLMACAQTGSGKTAAFLLPILAHMMRDGITASRFKELQEPECIIVAPTRELINQIYLEARKFSFGTCVRAVVIYGGTQLGHSIRQIVQGCNILCATPGRLMDIIGKEKIGLRQVKYLVLDEADRMLDMGFGPEMKKLISCPGMPSKEQRQTLMFSATFPEEIQRLAGEFLKSNYLFVAVGQVGGACRDVQQTILQVGQYSKREKLVEILRNIGDERTMVFVETKKKADFIATFLCQEKISTTSIHGDREQREREQALGDFRCGKCPVLVATSVAARGLDIENVQHVINFDLPSTIDEYVHRIGRTGRCGNTGRAISFFDPESDSHLAQPLVKVLSDAQQDVPAWLEEIAFSTYVPGFSGSSRGNVFASVDTRKPSCVILGTMWAWVPWMLPLLYKFGLAVLPAKPENISCIFYYKKNFTCTWSPEKEANFTWYTVKRTYIYGRISDTCNSTSERGSSCSFLYPRISIPDYSTIQVEAQNADGIIESDITHWNLNTVIKTEPPEISSVKPILGIKRMVQIKWARPVLAPVHSTLKYTLRFRMVDSAHWMEVNFMEGVFGEETFNLTGLQAFTEYVIALRCVAEGSRFWSDWSLEKMGITEEEAPHGLDLWRVLRPAKVDGRRPVQLLWKKAKGAPVLEKALGYNIWYFPENSTNLTETMNTTNQQLDLCLGGKTYWIYVISYNSHGDSPVATLRIPAIDEKSFQCIEAMQASLTQDLLVVEWQSSALEVDSWIVEWVPDMNSEPSTISWESVSGARNWTIQKDELKPFWCYNISVYPMLGDRVGEPYSIQAYVKEGVPLKGPTTRAENIGVKTVTIAWEEIPKNQRYGFINNYTIFYQAEDGKEFSKTVNASILQYNLESLTRKTSYTVQVMASTSAGGINGSSINFKTLSISVFEIFLRTSLVGGGLLILIILTVAYGLKKPNKLKHLCWPTVPNPAESSIAMWHGNDFKNKLNLKFNDSVNTEEDRILKLCSAPSDFIDKLVVTFENVLEELSTEEPEKGQENTLGGEKNEYVTSPYRPYCPPVSTETPPRRSQHPCSGMPEGTCSEAREQHLPSAQSLGPDHLCVDGSPNPYLKNSVTTREFLVSEKLPDQTQGEP</sequence>
<evidence type="ECO:0000256" key="28">
    <source>
        <dbReference type="ARBA" id="ARBA00070022"/>
    </source>
</evidence>
<keyword evidence="7 35" id="KW-0812">Transmembrane</keyword>
<evidence type="ECO:0000256" key="18">
    <source>
        <dbReference type="ARBA" id="ARBA00023158"/>
    </source>
</evidence>
<dbReference type="GO" id="GO:0042734">
    <property type="term" value="C:presynaptic membrane"/>
    <property type="evidence" value="ECO:0007669"/>
    <property type="project" value="UniProtKB-SubCell"/>
</dbReference>
<dbReference type="GO" id="GO:0031047">
    <property type="term" value="P:regulatory ncRNA-mediated gene silencing"/>
    <property type="evidence" value="ECO:0007669"/>
    <property type="project" value="UniProtKB-KW"/>
</dbReference>
<keyword evidence="9" id="KW-0677">Repeat</keyword>
<evidence type="ECO:0000256" key="20">
    <source>
        <dbReference type="ARBA" id="ARBA00023180"/>
    </source>
</evidence>
<dbReference type="FunFam" id="2.60.40.10:FF:000913">
    <property type="entry name" value="Interleukin 31 receptor A"/>
    <property type="match status" value="1"/>
</dbReference>
<comment type="subunit">
    <text evidence="26">Heterodimer with OSMR. Interacts with JAK1 and STAT3.</text>
</comment>
<feature type="region of interest" description="Disordered" evidence="34">
    <location>
        <begin position="21"/>
        <end position="185"/>
    </location>
</feature>
<evidence type="ECO:0000256" key="19">
    <source>
        <dbReference type="ARBA" id="ARBA00023170"/>
    </source>
</evidence>
<keyword evidence="22" id="KW-0966">Cell projection</keyword>
<dbReference type="PROSITE" id="PS51194">
    <property type="entry name" value="HELICASE_CTER"/>
    <property type="match status" value="1"/>
</dbReference>
<dbReference type="GO" id="GO:0002376">
    <property type="term" value="P:immune system process"/>
    <property type="evidence" value="ECO:0007669"/>
    <property type="project" value="UniProtKB-KW"/>
</dbReference>
<protein>
    <recommendedName>
        <fullName evidence="28">Interleukin-31 receptor subunit alpha</fullName>
        <ecNumber evidence="5">3.6.4.13</ecNumber>
    </recommendedName>
    <alternativeName>
        <fullName evidence="31">DEAD box protein 4</fullName>
    </alternativeName>
    <alternativeName>
        <fullName evidence="30">GLM-R</fullName>
    </alternativeName>
    <alternativeName>
        <fullName evidence="32">Gp130-like monocyte receptor</fullName>
    </alternativeName>
    <alternativeName>
        <fullName evidence="29">ZcytoR17</fullName>
    </alternativeName>
</protein>
<evidence type="ECO:0000256" key="14">
    <source>
        <dbReference type="ARBA" id="ARBA00022859"/>
    </source>
</evidence>
<comment type="catalytic activity">
    <reaction evidence="24">
        <text>ATP + H2O = ADP + phosphate + H(+)</text>
        <dbReference type="Rhea" id="RHEA:13065"/>
        <dbReference type="ChEBI" id="CHEBI:15377"/>
        <dbReference type="ChEBI" id="CHEBI:15378"/>
        <dbReference type="ChEBI" id="CHEBI:30616"/>
        <dbReference type="ChEBI" id="CHEBI:43474"/>
        <dbReference type="ChEBI" id="CHEBI:456216"/>
        <dbReference type="EC" id="3.6.4.13"/>
    </reaction>
</comment>
<dbReference type="InterPro" id="IPR014001">
    <property type="entry name" value="Helicase_ATP-bd"/>
</dbReference>
<dbReference type="SUPFAM" id="SSF49265">
    <property type="entry name" value="Fibronectin type III"/>
    <property type="match status" value="4"/>
</dbReference>
<evidence type="ECO:0000256" key="5">
    <source>
        <dbReference type="ARBA" id="ARBA00012552"/>
    </source>
</evidence>
<dbReference type="GO" id="GO:0016787">
    <property type="term" value="F:hydrolase activity"/>
    <property type="evidence" value="ECO:0007669"/>
    <property type="project" value="UniProtKB-KW"/>
</dbReference>
<keyword evidence="16" id="KW-0770">Synapse</keyword>
<comment type="similarity">
    <text evidence="3">Belongs to the type I cytokine receptor family. Type 2 subfamily.</text>
</comment>
<evidence type="ECO:0000256" key="3">
    <source>
        <dbReference type="ARBA" id="ARBA00008921"/>
    </source>
</evidence>
<comment type="function">
    <text evidence="25">Associates with OSMR to form the interleukin-31 receptor which activates STAT3 and to a lower extent STAT1 and STAT5. May function in skin immunity. Mediates IL31-induced itch, probably in a manner dependent on cation channels TRPA1 and TRPV1. Positively regulates numbers and cycling status of immature subsets of myeloid progenitor cells in bone marrow in vivo and enhances myeloid progenitor cell survival in vitro.</text>
</comment>
<evidence type="ECO:0000256" key="26">
    <source>
        <dbReference type="ARBA" id="ARBA00064019"/>
    </source>
</evidence>
<evidence type="ECO:0000256" key="35">
    <source>
        <dbReference type="SAM" id="Phobius"/>
    </source>
</evidence>
<evidence type="ECO:0000256" key="15">
    <source>
        <dbReference type="ARBA" id="ARBA00022989"/>
    </source>
</evidence>
<evidence type="ECO:0000256" key="34">
    <source>
        <dbReference type="SAM" id="MobiDB-lite"/>
    </source>
</evidence>
<keyword evidence="8" id="KW-0732">Signal</keyword>
<evidence type="ECO:0000256" key="10">
    <source>
        <dbReference type="ARBA" id="ARBA00022741"/>
    </source>
</evidence>
<dbReference type="InterPro" id="IPR011545">
    <property type="entry name" value="DEAD/DEAH_box_helicase_dom"/>
</dbReference>
<dbReference type="CDD" id="cd00063">
    <property type="entry name" value="FN3"/>
    <property type="match status" value="2"/>
</dbReference>
<keyword evidence="12" id="KW-0347">Helicase</keyword>
<dbReference type="Pfam" id="PF00271">
    <property type="entry name" value="Helicase_C"/>
    <property type="match status" value="1"/>
</dbReference>
<dbReference type="InterPro" id="IPR003961">
    <property type="entry name" value="FN3_dom"/>
</dbReference>
<dbReference type="SMART" id="SM00487">
    <property type="entry name" value="DEXDc"/>
    <property type="match status" value="1"/>
</dbReference>
<dbReference type="InterPro" id="IPR000629">
    <property type="entry name" value="RNA-helicase_DEAD-box_CS"/>
</dbReference>
<keyword evidence="19" id="KW-0675">Receptor</keyword>
<dbReference type="GO" id="GO:0051321">
    <property type="term" value="P:meiotic cell cycle"/>
    <property type="evidence" value="ECO:0007669"/>
    <property type="project" value="UniProtKB-KW"/>
</dbReference>
<dbReference type="InterPro" id="IPR014014">
    <property type="entry name" value="RNA_helicase_DEAD_Q_motif"/>
</dbReference>
<gene>
    <name evidence="40" type="primary">IL31RA</name>
</gene>
<dbReference type="PROSITE" id="PS51195">
    <property type="entry name" value="Q_MOTIF"/>
    <property type="match status" value="1"/>
</dbReference>
<evidence type="ECO:0000256" key="9">
    <source>
        <dbReference type="ARBA" id="ARBA00022737"/>
    </source>
</evidence>
<feature type="domain" description="Helicase C-terminal" evidence="38">
    <location>
        <begin position="516"/>
        <end position="661"/>
    </location>
</feature>
<feature type="region of interest" description="Disordered" evidence="34">
    <location>
        <begin position="1335"/>
        <end position="1383"/>
    </location>
</feature>
<evidence type="ECO:0000256" key="30">
    <source>
        <dbReference type="ARBA" id="ARBA00079690"/>
    </source>
</evidence>
<evidence type="ECO:0000256" key="11">
    <source>
        <dbReference type="ARBA" id="ARBA00022801"/>
    </source>
</evidence>
<evidence type="ECO:0000256" key="6">
    <source>
        <dbReference type="ARBA" id="ARBA00022475"/>
    </source>
</evidence>
<feature type="domain" description="Fibronectin type-III" evidence="36">
    <location>
        <begin position="813"/>
        <end position="913"/>
    </location>
</feature>
<keyword evidence="17 35" id="KW-0472">Membrane</keyword>
<evidence type="ECO:0000256" key="31">
    <source>
        <dbReference type="ARBA" id="ARBA00081176"/>
    </source>
</evidence>
<dbReference type="Gene3D" id="3.40.50.300">
    <property type="entry name" value="P-loop containing nucleotide triphosphate hydrolases"/>
    <property type="match status" value="2"/>
</dbReference>
<evidence type="ECO:0000256" key="1">
    <source>
        <dbReference type="ARBA" id="ARBA00004251"/>
    </source>
</evidence>
<evidence type="ECO:0000313" key="41">
    <source>
        <dbReference type="Proteomes" id="UP000694727"/>
    </source>
</evidence>
<dbReference type="InterPro" id="IPR001650">
    <property type="entry name" value="Helicase_C-like"/>
</dbReference>
<accession>A0A8D0SSC0</accession>
<evidence type="ECO:0000259" key="39">
    <source>
        <dbReference type="PROSITE" id="PS51195"/>
    </source>
</evidence>
<dbReference type="SMART" id="SM00490">
    <property type="entry name" value="HELICc"/>
    <property type="match status" value="1"/>
</dbReference>
<dbReference type="FunFam" id="2.60.40.10:FF:000732">
    <property type="entry name" value="Interleukin 31 receptor A"/>
    <property type="match status" value="1"/>
</dbReference>
<evidence type="ECO:0000256" key="32">
    <source>
        <dbReference type="ARBA" id="ARBA00082494"/>
    </source>
</evidence>
<dbReference type="PROSITE" id="PS50853">
    <property type="entry name" value="FN3"/>
    <property type="match status" value="2"/>
</dbReference>
<evidence type="ECO:0000256" key="16">
    <source>
        <dbReference type="ARBA" id="ARBA00023018"/>
    </source>
</evidence>
<evidence type="ECO:0000256" key="17">
    <source>
        <dbReference type="ARBA" id="ARBA00023136"/>
    </source>
</evidence>
<evidence type="ECO:0000256" key="8">
    <source>
        <dbReference type="ARBA" id="ARBA00022729"/>
    </source>
</evidence>
<evidence type="ECO:0000256" key="27">
    <source>
        <dbReference type="ARBA" id="ARBA00065218"/>
    </source>
</evidence>
<feature type="domain" description="DEAD-box RNA helicase Q" evidence="39">
    <location>
        <begin position="274"/>
        <end position="302"/>
    </location>
</feature>
<evidence type="ECO:0000256" key="29">
    <source>
        <dbReference type="ARBA" id="ARBA00078177"/>
    </source>
</evidence>
<evidence type="ECO:0000313" key="40">
    <source>
        <dbReference type="Ensembl" id="ENSSSCP00025031007.1"/>
    </source>
</evidence>
<evidence type="ECO:0000256" key="13">
    <source>
        <dbReference type="ARBA" id="ARBA00022840"/>
    </source>
</evidence>
<dbReference type="FunFam" id="2.60.40.10:FF:000908">
    <property type="entry name" value="Interleukin 31 receptor A"/>
    <property type="match status" value="1"/>
</dbReference>
<reference evidence="40" key="1">
    <citation type="submission" date="2025-08" db="UniProtKB">
        <authorList>
            <consortium name="Ensembl"/>
        </authorList>
    </citation>
    <scope>IDENTIFICATION</scope>
</reference>
<keyword evidence="15 35" id="KW-1133">Transmembrane helix</keyword>
<evidence type="ECO:0000259" key="38">
    <source>
        <dbReference type="PROSITE" id="PS51194"/>
    </source>
</evidence>
<organism evidence="40 41">
    <name type="scientific">Sus scrofa</name>
    <name type="common">Pig</name>
    <dbReference type="NCBI Taxonomy" id="9823"/>
    <lineage>
        <taxon>Eukaryota</taxon>
        <taxon>Metazoa</taxon>
        <taxon>Chordata</taxon>
        <taxon>Craniata</taxon>
        <taxon>Vertebrata</taxon>
        <taxon>Euteleostomi</taxon>
        <taxon>Mammalia</taxon>
        <taxon>Eutheria</taxon>
        <taxon>Laurasiatheria</taxon>
        <taxon>Artiodactyla</taxon>
        <taxon>Suina</taxon>
        <taxon>Suidae</taxon>
        <taxon>Sus</taxon>
    </lineage>
</organism>
<dbReference type="InterPro" id="IPR027417">
    <property type="entry name" value="P-loop_NTPase"/>
</dbReference>
<dbReference type="Pfam" id="PF00041">
    <property type="entry name" value="fn3"/>
    <property type="match status" value="1"/>
</dbReference>
<evidence type="ECO:0000256" key="2">
    <source>
        <dbReference type="ARBA" id="ARBA00004556"/>
    </source>
</evidence>
<dbReference type="InterPro" id="IPR036116">
    <property type="entry name" value="FN3_sf"/>
</dbReference>
<keyword evidence="14" id="KW-0391">Immunity</keyword>
<dbReference type="FunFam" id="2.60.40.10:FF:000414">
    <property type="entry name" value="Interleukin-6 receptor subunit beta"/>
    <property type="match status" value="1"/>
</dbReference>
<evidence type="ECO:0000256" key="4">
    <source>
        <dbReference type="ARBA" id="ARBA00010132"/>
    </source>
</evidence>
<dbReference type="Ensembl" id="ENSSSCT00025071581.1">
    <property type="protein sequence ID" value="ENSSSCP00025031007.1"/>
    <property type="gene ID" value="ENSSSCG00025052081.1"/>
</dbReference>
<feature type="domain" description="Fibronectin type-III" evidence="36">
    <location>
        <begin position="1109"/>
        <end position="1203"/>
    </location>
</feature>
<evidence type="ECO:0000256" key="23">
    <source>
        <dbReference type="ARBA" id="ARBA00034111"/>
    </source>
</evidence>
<dbReference type="GO" id="GO:0048471">
    <property type="term" value="C:perinuclear region of cytoplasm"/>
    <property type="evidence" value="ECO:0007669"/>
    <property type="project" value="UniProtKB-SubCell"/>
</dbReference>
<dbReference type="PROSITE" id="PS00039">
    <property type="entry name" value="DEAD_ATP_HELICASE"/>
    <property type="match status" value="1"/>
</dbReference>
<dbReference type="Proteomes" id="UP000694727">
    <property type="component" value="Unplaced"/>
</dbReference>
<dbReference type="Gene3D" id="2.60.40.10">
    <property type="entry name" value="Immunoglobulins"/>
    <property type="match status" value="5"/>
</dbReference>
<keyword evidence="13" id="KW-0067">ATP-binding</keyword>
<dbReference type="SMART" id="SM00060">
    <property type="entry name" value="FN3"/>
    <property type="match status" value="3"/>
</dbReference>
<evidence type="ECO:0000256" key="12">
    <source>
        <dbReference type="ARBA" id="ARBA00022806"/>
    </source>
</evidence>
<feature type="domain" description="Helicase ATP-binding" evidence="37">
    <location>
        <begin position="305"/>
        <end position="488"/>
    </location>
</feature>
<dbReference type="CDD" id="cd18787">
    <property type="entry name" value="SF2_C_DEAD"/>
    <property type="match status" value="1"/>
</dbReference>
<dbReference type="GO" id="GO:0005524">
    <property type="term" value="F:ATP binding"/>
    <property type="evidence" value="ECO:0007669"/>
    <property type="project" value="UniProtKB-KW"/>
</dbReference>
<feature type="region of interest" description="Disordered" evidence="34">
    <location>
        <begin position="209"/>
        <end position="229"/>
    </location>
</feature>
<dbReference type="GO" id="GO:0003676">
    <property type="term" value="F:nucleic acid binding"/>
    <property type="evidence" value="ECO:0007669"/>
    <property type="project" value="InterPro"/>
</dbReference>
<name>A0A8D0SSC0_PIG</name>
<keyword evidence="21" id="KW-0469">Meiosis</keyword>
<evidence type="ECO:0000259" key="37">
    <source>
        <dbReference type="PROSITE" id="PS51192"/>
    </source>
</evidence>
<keyword evidence="18" id="KW-0943">RNA-mediated gene silencing</keyword>
<dbReference type="CDD" id="cd18052">
    <property type="entry name" value="DEADc_DDX4"/>
    <property type="match status" value="1"/>
</dbReference>
<dbReference type="InterPro" id="IPR013783">
    <property type="entry name" value="Ig-like_fold"/>
</dbReference>
<dbReference type="FunFam" id="3.40.50.300:FF:000008">
    <property type="entry name" value="ATP-dependent RNA helicase RhlB"/>
    <property type="match status" value="1"/>
</dbReference>
<feature type="short sequence motif" description="Q motif" evidence="33">
    <location>
        <begin position="274"/>
        <end position="302"/>
    </location>
</feature>
<feature type="transmembrane region" description="Helical" evidence="35">
    <location>
        <begin position="1208"/>
        <end position="1231"/>
    </location>
</feature>
<dbReference type="GO" id="GO:0030154">
    <property type="term" value="P:cell differentiation"/>
    <property type="evidence" value="ECO:0007669"/>
    <property type="project" value="UniProtKB-ARBA"/>
</dbReference>
<keyword evidence="11" id="KW-0378">Hydrolase</keyword>
<evidence type="ECO:0000256" key="21">
    <source>
        <dbReference type="ARBA" id="ARBA00023254"/>
    </source>
</evidence>
<evidence type="ECO:0000256" key="24">
    <source>
        <dbReference type="ARBA" id="ARBA00047984"/>
    </source>
</evidence>
<dbReference type="EC" id="3.6.4.13" evidence="5"/>
<dbReference type="FunFam" id="3.40.50.300:FF:000397">
    <property type="entry name" value="Probable ATP-dependent RNA helicase DDX4"/>
    <property type="match status" value="1"/>
</dbReference>
<feature type="compositionally biased region" description="Basic and acidic residues" evidence="34">
    <location>
        <begin position="71"/>
        <end position="80"/>
    </location>
</feature>
<evidence type="ECO:0000256" key="7">
    <source>
        <dbReference type="ARBA" id="ARBA00022692"/>
    </source>
</evidence>